<evidence type="ECO:0000256" key="2">
    <source>
        <dbReference type="ARBA" id="ARBA00023002"/>
    </source>
</evidence>
<dbReference type="Pfam" id="PF00389">
    <property type="entry name" value="2-Hacid_dh"/>
    <property type="match status" value="1"/>
</dbReference>
<dbReference type="GO" id="GO:0005829">
    <property type="term" value="C:cytosol"/>
    <property type="evidence" value="ECO:0007669"/>
    <property type="project" value="TreeGrafter"/>
</dbReference>
<dbReference type="EMBL" id="QICM01000062">
    <property type="protein sequence ID" value="PXV60062.1"/>
    <property type="molecule type" value="Genomic_DNA"/>
</dbReference>
<evidence type="ECO:0000259" key="4">
    <source>
        <dbReference type="Pfam" id="PF00389"/>
    </source>
</evidence>
<dbReference type="InterPro" id="IPR006139">
    <property type="entry name" value="D-isomer_2_OHA_DH_cat_dom"/>
</dbReference>
<dbReference type="PANTHER" id="PTHR10996">
    <property type="entry name" value="2-HYDROXYACID DEHYDROGENASE-RELATED"/>
    <property type="match status" value="1"/>
</dbReference>
<reference evidence="6 7" key="1">
    <citation type="submission" date="2018-04" db="EMBL/GenBank/DDBJ databases">
        <title>Subsurface microbial communities from deep shales in Ohio and West Virginia, USA.</title>
        <authorList>
            <person name="Wrighton K."/>
        </authorList>
    </citation>
    <scope>NUCLEOTIDE SEQUENCE [LARGE SCALE GENOMIC DNA]</scope>
    <source>
        <strain evidence="6 7">MSL28</strain>
    </source>
</reference>
<sequence>MNKPKVFISHWMPEPGVTILQKYCDVDYNNQTEALSKQEFIEHAKGADALVIFVADIIDEEIIEECPGLKVISSFGKGYDNIDIDACNKNNISVTINLDSLTDSTADMAITLLLSLCRKVIPADNHVRSRDFKGWHTSNFLGKDLHHSKVGIIGLGRIGKAIARRVQAFNTEISYFDKVRSVDFETEIDAVYVANLEQLLTENEFIILSCNYTPQNYHLIDEEKINMMRKGTVLVNICRGSIVDEKAVSKALEEEHLWGYGSDVFEFEDRLITQHPKYIPESLLSQTDRTVLTPHIGTGTVEARQRLSISTARQLIDVLNGKIPKGLVKSL</sequence>
<name>A0A318DZW4_9FIRM</name>
<feature type="domain" description="D-isomer specific 2-hydroxyacid dehydrogenase catalytic" evidence="4">
    <location>
        <begin position="7"/>
        <end position="328"/>
    </location>
</feature>
<dbReference type="GO" id="GO:0016618">
    <property type="term" value="F:hydroxypyruvate reductase [NAD(P)H] activity"/>
    <property type="evidence" value="ECO:0007669"/>
    <property type="project" value="TreeGrafter"/>
</dbReference>
<dbReference type="RefSeq" id="WP_110301343.1">
    <property type="nucleotide sequence ID" value="NZ_QICM01000062.1"/>
</dbReference>
<dbReference type="AlphaFoldDB" id="A0A318DZW4"/>
<dbReference type="InterPro" id="IPR006140">
    <property type="entry name" value="D-isomer_DH_NAD-bd"/>
</dbReference>
<keyword evidence="2 3" id="KW-0560">Oxidoreductase</keyword>
<evidence type="ECO:0000256" key="1">
    <source>
        <dbReference type="ARBA" id="ARBA00005854"/>
    </source>
</evidence>
<dbReference type="InterPro" id="IPR050223">
    <property type="entry name" value="D-isomer_2-hydroxyacid_DH"/>
</dbReference>
<organism evidence="6 7">
    <name type="scientific">Halanaerobium congolense</name>
    <dbReference type="NCBI Taxonomy" id="54121"/>
    <lineage>
        <taxon>Bacteria</taxon>
        <taxon>Bacillati</taxon>
        <taxon>Bacillota</taxon>
        <taxon>Clostridia</taxon>
        <taxon>Halanaerobiales</taxon>
        <taxon>Halanaerobiaceae</taxon>
        <taxon>Halanaerobium</taxon>
    </lineage>
</organism>
<evidence type="ECO:0000313" key="6">
    <source>
        <dbReference type="EMBL" id="PXV60062.1"/>
    </source>
</evidence>
<dbReference type="InterPro" id="IPR036291">
    <property type="entry name" value="NAD(P)-bd_dom_sf"/>
</dbReference>
<dbReference type="Proteomes" id="UP000247389">
    <property type="component" value="Unassembled WGS sequence"/>
</dbReference>
<dbReference type="InterPro" id="IPR029752">
    <property type="entry name" value="D-isomer_DH_CS1"/>
</dbReference>
<evidence type="ECO:0000256" key="3">
    <source>
        <dbReference type="RuleBase" id="RU003719"/>
    </source>
</evidence>
<comment type="caution">
    <text evidence="6">The sequence shown here is derived from an EMBL/GenBank/DDBJ whole genome shotgun (WGS) entry which is preliminary data.</text>
</comment>
<dbReference type="Pfam" id="PF02826">
    <property type="entry name" value="2-Hacid_dh_C"/>
    <property type="match status" value="1"/>
</dbReference>
<evidence type="ECO:0000313" key="7">
    <source>
        <dbReference type="Proteomes" id="UP000247389"/>
    </source>
</evidence>
<comment type="similarity">
    <text evidence="1 3">Belongs to the D-isomer specific 2-hydroxyacid dehydrogenase family.</text>
</comment>
<dbReference type="GO" id="GO:0030267">
    <property type="term" value="F:glyoxylate reductase (NADPH) activity"/>
    <property type="evidence" value="ECO:0007669"/>
    <property type="project" value="TreeGrafter"/>
</dbReference>
<dbReference type="InterPro" id="IPR029753">
    <property type="entry name" value="D-isomer_DH_CS"/>
</dbReference>
<accession>A0A318DZW4</accession>
<dbReference type="PROSITE" id="PS00065">
    <property type="entry name" value="D_2_HYDROXYACID_DH_1"/>
    <property type="match status" value="1"/>
</dbReference>
<dbReference type="GO" id="GO:0051287">
    <property type="term" value="F:NAD binding"/>
    <property type="evidence" value="ECO:0007669"/>
    <property type="project" value="InterPro"/>
</dbReference>
<proteinExistence type="inferred from homology"/>
<dbReference type="PROSITE" id="PS00671">
    <property type="entry name" value="D_2_HYDROXYACID_DH_3"/>
    <property type="match status" value="1"/>
</dbReference>
<dbReference type="SUPFAM" id="SSF51735">
    <property type="entry name" value="NAD(P)-binding Rossmann-fold domains"/>
    <property type="match status" value="1"/>
</dbReference>
<protein>
    <submittedName>
        <fullName evidence="6">Phosphonate dehydrogenase</fullName>
    </submittedName>
</protein>
<evidence type="ECO:0000259" key="5">
    <source>
        <dbReference type="Pfam" id="PF02826"/>
    </source>
</evidence>
<dbReference type="PANTHER" id="PTHR10996:SF283">
    <property type="entry name" value="GLYOXYLATE_HYDROXYPYRUVATE REDUCTASE B"/>
    <property type="match status" value="1"/>
</dbReference>
<dbReference type="SUPFAM" id="SSF52283">
    <property type="entry name" value="Formate/glycerate dehydrogenase catalytic domain-like"/>
    <property type="match status" value="1"/>
</dbReference>
<gene>
    <name evidence="6" type="ORF">C8C78_1622</name>
</gene>
<feature type="domain" description="D-isomer specific 2-hydroxyacid dehydrogenase NAD-binding" evidence="5">
    <location>
        <begin position="110"/>
        <end position="297"/>
    </location>
</feature>
<dbReference type="Gene3D" id="3.40.50.720">
    <property type="entry name" value="NAD(P)-binding Rossmann-like Domain"/>
    <property type="match status" value="2"/>
</dbReference>